<reference evidence="2" key="1">
    <citation type="submission" date="2023-07" db="EMBL/GenBank/DDBJ databases">
        <title>Brevundimonas soil sp. nov., isolated from the soil of chemical plant.</title>
        <authorList>
            <person name="Wu N."/>
        </authorList>
    </citation>
    <scope>NUCLEOTIDE SEQUENCE</scope>
    <source>
        <strain evidence="2">XZ-24</strain>
    </source>
</reference>
<sequence>MSDTDADADPGPEPDDHETRPAHYHLSRATWKMILDEYKAGATAPFLAAKWRVSVQAIRARITRHKATKRDWGDAQALAQAQARDEALRVKAERSPKARAARLFEGLVDEAAGPGDEATPAALMRQAVIASGRAMHGRLWNEARVLSGLAEAYGRLARAQRDAGLGPDWGPPMDARREDEMREELLRRLARRAKELRAERRAQGLPPYDPDEDEDEEDWEQSEEAERDDDGVEWL</sequence>
<accession>A0ABT8SHC5</accession>
<dbReference type="RefSeq" id="WP_302108397.1">
    <property type="nucleotide sequence ID" value="NZ_JAUKTR010000001.1"/>
</dbReference>
<keyword evidence="3" id="KW-1185">Reference proteome</keyword>
<feature type="compositionally biased region" description="Acidic residues" evidence="1">
    <location>
        <begin position="1"/>
        <end position="16"/>
    </location>
</feature>
<feature type="region of interest" description="Disordered" evidence="1">
    <location>
        <begin position="1"/>
        <end position="23"/>
    </location>
</feature>
<dbReference type="EMBL" id="JAUKTR010000001">
    <property type="protein sequence ID" value="MDO1557972.1"/>
    <property type="molecule type" value="Genomic_DNA"/>
</dbReference>
<feature type="region of interest" description="Disordered" evidence="1">
    <location>
        <begin position="196"/>
        <end position="235"/>
    </location>
</feature>
<name>A0ABT8SHC5_9CAUL</name>
<evidence type="ECO:0000256" key="1">
    <source>
        <dbReference type="SAM" id="MobiDB-lite"/>
    </source>
</evidence>
<gene>
    <name evidence="2" type="ORF">Q0812_00845</name>
</gene>
<evidence type="ECO:0000313" key="2">
    <source>
        <dbReference type="EMBL" id="MDO1557972.1"/>
    </source>
</evidence>
<evidence type="ECO:0000313" key="3">
    <source>
        <dbReference type="Proteomes" id="UP001169063"/>
    </source>
</evidence>
<proteinExistence type="predicted"/>
<organism evidence="2 3">
    <name type="scientific">Peiella sedimenti</name>
    <dbReference type="NCBI Taxonomy" id="3061083"/>
    <lineage>
        <taxon>Bacteria</taxon>
        <taxon>Pseudomonadati</taxon>
        <taxon>Pseudomonadota</taxon>
        <taxon>Alphaproteobacteria</taxon>
        <taxon>Caulobacterales</taxon>
        <taxon>Caulobacteraceae</taxon>
        <taxon>Peiella</taxon>
    </lineage>
</organism>
<evidence type="ECO:0008006" key="4">
    <source>
        <dbReference type="Google" id="ProtNLM"/>
    </source>
</evidence>
<feature type="compositionally biased region" description="Acidic residues" evidence="1">
    <location>
        <begin position="209"/>
        <end position="235"/>
    </location>
</feature>
<protein>
    <recommendedName>
        <fullName evidence="4">Terminase small subunit</fullName>
    </recommendedName>
</protein>
<comment type="caution">
    <text evidence="2">The sequence shown here is derived from an EMBL/GenBank/DDBJ whole genome shotgun (WGS) entry which is preliminary data.</text>
</comment>
<dbReference type="Proteomes" id="UP001169063">
    <property type="component" value="Unassembled WGS sequence"/>
</dbReference>